<dbReference type="EMBL" id="CP002593">
    <property type="protein sequence ID" value="AEA27927.1"/>
    <property type="molecule type" value="Genomic_DNA"/>
</dbReference>
<sequence length="1480" mass="150178">MASMTFDISARSDAERTFLADAAAAETLKKRLDALDRTKVEPKADLNITAATTKITQLKGRLDALRNVRARVDVDGAAEARREVTGLVVEMRKLDNRTIKIRLDAGDTKQQVTTIRDRLKTIRDVDVRLRIDSTGEQAANRLTTKIMTLRQLSPIRLEVRVDDDGKALTRLGELKAAAIELGRTRPNIQVTADIAAAMAQVTALAARLRGLSATARVDLDTGGLLGQLARVQTELNTLAGGKLSITADTRRAMEELALLRARLVELGTMDVSPEVEAETAQAKARIVELELMLSRIAGKQYTANVKVDVDKTLADRIAGITKGLIAIGAAGGVAAAGLGTAVPAVATLVGSLAQLVGLAPLAVGGLAALGATVATVKAGLIGMDEAFSALDDPATFAAALKDMAPAGREFATSVRDIKTAFDGVRLDVQQKLFAGWGAEVKSLGQTYMPLLKSGMGGVATELNAVGKEVLSFAKLPSTVADVDSIFKSTKQSLVEARPAAVNMAAALTDIGVVGTTMLPQLSGGLTSATGRFREFIAQARQSGELKGWIQGGVDTLKQLGSIAGNVGSVLGSIFTAAKASGSDFLSTLDRVTEKVAAFFRSTEGQSTLIAFFTEARAAIDALLPGLGTLGTSAAAALKAFSETGGLQAAGEAISSLADRIAPLIERVGSLAGGALSNLASAAQIAGAGLQPLISVVGAVTDGLGPLAPAILAAVVAFKALGPAAAAMATLGTRLGALATSMGASAAAAGRVTTAVTAFGRALPVIGVAVVALGALIDANAGKTDQLAQAVIAGSKSMAQAVQEERASTEDWLTTKPGLMSDAEWAAFKEEQAVRKVGDAYNEQYAALSPMQKLQADVAIAQNKLNDAVVQYGAGTPKATAAAAELAAAQGRLDAATKAAADSTKSLAQRQQELVASAQSSLSAMLDLEAAIQKAADAEKAANEAARQHGAGSAEAAQANRDFVASADQAAQAAQRDAEARANAAGASDAAAQGTNAYGATLLQLAANAEGPARTALLGYIGKLSDAQLAALSAGAEASGFATQLLTLPDGRTVKIAVDPETGKIITTQQLLDNMHDKTVVINGNSVPAEQALTGVLAAIQAGKGSVSIDGQTVPVYTALQQVLTALGTATGTVTINGQSVPAQDVLTAYLAAVNSGSGTVTINGQSVPADQVLTALIGRADTSTGTVKFDGDPSLANGKIEQTVKFADGSTGTITFDGNNVPANGEVTATVKFADGSVGTIQIKARDAGATATAAIIRSSISSIPAVINVVTRMATGQGATPAGGGVMGYAGGGVVKPLRASRGYVLPGYAPGRDTIPAILSAGEAVLVPELVRMLGARRILAANAEASSGRKPAIVGNIAALMDGSIGRMGPRSFIGGSMRFAGRAGVTRDELAAAVPSAIGSVVGPLGGNSATALAGAIGSLRAELRALASAGITRADVRELVEAVRSARPAIHLGDSRDPAENARAIELAARFSSRG</sequence>
<dbReference type="KEGG" id="pdx:Psed_5800"/>
<dbReference type="OrthoDB" id="3765294at2"/>
<evidence type="ECO:0000313" key="1">
    <source>
        <dbReference type="EMBL" id="AEA27927.1"/>
    </source>
</evidence>
<gene>
    <name evidence="1" type="ordered locus">Psed_5800</name>
</gene>
<dbReference type="STRING" id="675635.Psed_5800"/>
<dbReference type="RefSeq" id="WP_013677826.1">
    <property type="nucleotide sequence ID" value="NC_015312.1"/>
</dbReference>
<organism evidence="1 2">
    <name type="scientific">Pseudonocardia dioxanivorans (strain ATCC 55486 / DSM 44775 / JCM 13855 / CB1190)</name>
    <dbReference type="NCBI Taxonomy" id="675635"/>
    <lineage>
        <taxon>Bacteria</taxon>
        <taxon>Bacillati</taxon>
        <taxon>Actinomycetota</taxon>
        <taxon>Actinomycetes</taxon>
        <taxon>Pseudonocardiales</taxon>
        <taxon>Pseudonocardiaceae</taxon>
        <taxon>Pseudonocardia</taxon>
    </lineage>
</organism>
<dbReference type="Proteomes" id="UP000007809">
    <property type="component" value="Chromosome"/>
</dbReference>
<evidence type="ECO:0000313" key="2">
    <source>
        <dbReference type="Proteomes" id="UP000007809"/>
    </source>
</evidence>
<name>F4D1D9_PSEUX</name>
<keyword evidence="2" id="KW-1185">Reference proteome</keyword>
<protein>
    <submittedName>
        <fullName evidence="1">Uncharacterized protein</fullName>
    </submittedName>
</protein>
<accession>F4D1D9</accession>
<dbReference type="HOGENOM" id="CLU_249678_0_0_11"/>
<dbReference type="eggNOG" id="COG1196">
    <property type="taxonomic scope" value="Bacteria"/>
</dbReference>
<proteinExistence type="predicted"/>
<reference evidence="1 2" key="1">
    <citation type="journal article" date="2011" name="J. Bacteriol.">
        <title>Genome sequence of the 1,4-dioxane-degrading Pseudonocardia dioxanivorans strain CB1190.</title>
        <authorList>
            <person name="Sales C.M."/>
            <person name="Mahendra S."/>
            <person name="Grostern A."/>
            <person name="Parales R.E."/>
            <person name="Goodwin L.A."/>
            <person name="Woyke T."/>
            <person name="Nolan M."/>
            <person name="Lapidus A."/>
            <person name="Chertkov O."/>
            <person name="Ovchinnikova G."/>
            <person name="Sczyrba A."/>
            <person name="Alvarez-Cohen L."/>
        </authorList>
    </citation>
    <scope>NUCLEOTIDE SEQUENCE [LARGE SCALE GENOMIC DNA]</scope>
    <source>
        <strain evidence="2">ATCC 55486 / DSM 44775 / JCM 13855 / CB1190</strain>
    </source>
</reference>